<evidence type="ECO:0000313" key="2">
    <source>
        <dbReference type="EMBL" id="ETL40040.1"/>
    </source>
</evidence>
<name>W2J0W7_PHYNI</name>
<evidence type="ECO:0000313" key="3">
    <source>
        <dbReference type="Proteomes" id="UP000053864"/>
    </source>
</evidence>
<proteinExistence type="predicted"/>
<accession>W2J0W7</accession>
<dbReference type="EMBL" id="KI672931">
    <property type="protein sequence ID" value="ETL40040.1"/>
    <property type="molecule type" value="Genomic_DNA"/>
</dbReference>
<dbReference type="Proteomes" id="UP000053236">
    <property type="component" value="Unassembled WGS sequence"/>
</dbReference>
<evidence type="ECO:0000313" key="1">
    <source>
        <dbReference type="EMBL" id="ETK86630.1"/>
    </source>
</evidence>
<organism evidence="2 3">
    <name type="scientific">Phytophthora nicotianae</name>
    <name type="common">Potato buckeye rot agent</name>
    <name type="synonym">Phytophthora parasitica</name>
    <dbReference type="NCBI Taxonomy" id="4792"/>
    <lineage>
        <taxon>Eukaryota</taxon>
        <taxon>Sar</taxon>
        <taxon>Stramenopiles</taxon>
        <taxon>Oomycota</taxon>
        <taxon>Peronosporomycetes</taxon>
        <taxon>Peronosporales</taxon>
        <taxon>Peronosporaceae</taxon>
        <taxon>Phytophthora</taxon>
    </lineage>
</organism>
<feature type="non-terminal residue" evidence="2">
    <location>
        <position position="1"/>
    </location>
</feature>
<reference evidence="1" key="1">
    <citation type="submission" date="2013-11" db="EMBL/GenBank/DDBJ databases">
        <title>The Genome Sequence of Phytophthora parasitica CJ02B3.</title>
        <authorList>
            <consortium name="The Broad Institute Genomics Platform"/>
            <person name="Russ C."/>
            <person name="Tyler B."/>
            <person name="Panabieres F."/>
            <person name="Shan W."/>
            <person name="Tripathy S."/>
            <person name="Grunwald N."/>
            <person name="Machado M."/>
            <person name="Johnson C.S."/>
            <person name="Arredondo F."/>
            <person name="Hong C."/>
            <person name="Coffey M."/>
            <person name="Young S.K."/>
            <person name="Zeng Q."/>
            <person name="Gargeya S."/>
            <person name="Fitzgerald M."/>
            <person name="Abouelleil A."/>
            <person name="Alvarado L."/>
            <person name="Chapman S.B."/>
            <person name="Gainer-Dewar J."/>
            <person name="Goldberg J."/>
            <person name="Griggs A."/>
            <person name="Gujja S."/>
            <person name="Hansen M."/>
            <person name="Howarth C."/>
            <person name="Imamovic A."/>
            <person name="Ireland A."/>
            <person name="Larimer J."/>
            <person name="McCowan C."/>
            <person name="Murphy C."/>
            <person name="Pearson M."/>
            <person name="Poon T.W."/>
            <person name="Priest M."/>
            <person name="Roberts A."/>
            <person name="Saif S."/>
            <person name="Shea T."/>
            <person name="Sykes S."/>
            <person name="Wortman J."/>
            <person name="Nusbaum C."/>
            <person name="Birren B."/>
        </authorList>
    </citation>
    <scope>NUCLEOTIDE SEQUENCE [LARGE SCALE GENOMIC DNA]</scope>
    <source>
        <strain evidence="1">CJ02B3</strain>
    </source>
</reference>
<dbReference type="AlphaFoldDB" id="W2J0W7"/>
<dbReference type="Proteomes" id="UP000053864">
    <property type="component" value="Unassembled WGS sequence"/>
</dbReference>
<reference evidence="2 3" key="2">
    <citation type="submission" date="2013-11" db="EMBL/GenBank/DDBJ databases">
        <title>The Genome Sequence of Phytophthora parasitica CJ05E6.</title>
        <authorList>
            <consortium name="The Broad Institute Genomics Platform"/>
            <person name="Russ C."/>
            <person name="Tyler B."/>
            <person name="Panabieres F."/>
            <person name="Shan W."/>
            <person name="Tripathy S."/>
            <person name="Grunwald N."/>
            <person name="Machado M."/>
            <person name="Johnson C.S."/>
            <person name="Arredondo F."/>
            <person name="Hong C."/>
            <person name="Coffey M."/>
            <person name="Young S.K."/>
            <person name="Zeng Q."/>
            <person name="Gargeya S."/>
            <person name="Fitzgerald M."/>
            <person name="Abouelleil A."/>
            <person name="Alvarado L."/>
            <person name="Chapman S.B."/>
            <person name="Gainer-Dewar J."/>
            <person name="Goldberg J."/>
            <person name="Griggs A."/>
            <person name="Gujja S."/>
            <person name="Hansen M."/>
            <person name="Howarth C."/>
            <person name="Imamovic A."/>
            <person name="Ireland A."/>
            <person name="Larimer J."/>
            <person name="McCowan C."/>
            <person name="Murphy C."/>
            <person name="Pearson M."/>
            <person name="Poon T.W."/>
            <person name="Priest M."/>
            <person name="Roberts A."/>
            <person name="Saif S."/>
            <person name="Shea T."/>
            <person name="Sykes S."/>
            <person name="Wortman J."/>
            <person name="Nusbaum C."/>
            <person name="Birren B."/>
        </authorList>
    </citation>
    <scope>NUCLEOTIDE SEQUENCE [LARGE SCALE GENOMIC DNA]</scope>
    <source>
        <strain evidence="2 3">CJ05E6</strain>
    </source>
</reference>
<protein>
    <submittedName>
        <fullName evidence="2">Uncharacterized protein</fullName>
    </submittedName>
</protein>
<sequence length="46" mass="5096">GKLVEFLPSKTESGPTHKALDLSFPTVLYESDPTVWRKPRGTPPKS</sequence>
<dbReference type="EMBL" id="KI686299">
    <property type="protein sequence ID" value="ETK86630.1"/>
    <property type="molecule type" value="Genomic_DNA"/>
</dbReference>
<gene>
    <name evidence="1" type="ORF">L915_08776</name>
    <name evidence="2" type="ORF">L916_08704</name>
</gene>